<dbReference type="GO" id="GO:0005525">
    <property type="term" value="F:GTP binding"/>
    <property type="evidence" value="ECO:0007669"/>
    <property type="project" value="UniProtKB-KW"/>
</dbReference>
<evidence type="ECO:0000256" key="3">
    <source>
        <dbReference type="ARBA" id="ARBA00014588"/>
    </source>
</evidence>
<evidence type="ECO:0000256" key="5">
    <source>
        <dbReference type="ARBA" id="ARBA00022801"/>
    </source>
</evidence>
<protein>
    <recommendedName>
        <fullName evidence="3 8">GPN-loop GTPase 2</fullName>
    </recommendedName>
</protein>
<dbReference type="InterPro" id="IPR027417">
    <property type="entry name" value="P-loop_NTPase"/>
</dbReference>
<proteinExistence type="evidence at transcript level"/>
<dbReference type="Pfam" id="PF03029">
    <property type="entry name" value="ATP_bind_1"/>
    <property type="match status" value="1"/>
</dbReference>
<evidence type="ECO:0000256" key="1">
    <source>
        <dbReference type="ARBA" id="ARBA00003181"/>
    </source>
</evidence>
<dbReference type="PANTHER" id="PTHR21231">
    <property type="entry name" value="XPA-BINDING PROTEIN 1-RELATED"/>
    <property type="match status" value="1"/>
</dbReference>
<evidence type="ECO:0000256" key="8">
    <source>
        <dbReference type="RuleBase" id="RU365059"/>
    </source>
</evidence>
<keyword evidence="4 8" id="KW-0547">Nucleotide-binding</keyword>
<dbReference type="PANTHER" id="PTHR21231:SF3">
    <property type="entry name" value="GPN-LOOP GTPASE 2"/>
    <property type="match status" value="1"/>
</dbReference>
<evidence type="ECO:0000256" key="2">
    <source>
        <dbReference type="ARBA" id="ARBA00005290"/>
    </source>
</evidence>
<dbReference type="EMBL" id="LS991999">
    <property type="protein sequence ID" value="SYV98053.1"/>
    <property type="molecule type" value="mRNA"/>
</dbReference>
<comment type="similarity">
    <text evidence="2 8">Belongs to the GPN-loop GTPase family.</text>
</comment>
<dbReference type="InterPro" id="IPR030231">
    <property type="entry name" value="Gpn2"/>
</dbReference>
<dbReference type="SUPFAM" id="SSF52540">
    <property type="entry name" value="P-loop containing nucleoside triphosphate hydrolases"/>
    <property type="match status" value="1"/>
</dbReference>
<evidence type="ECO:0000256" key="6">
    <source>
        <dbReference type="ARBA" id="ARBA00023134"/>
    </source>
</evidence>
<evidence type="ECO:0000256" key="7">
    <source>
        <dbReference type="ARBA" id="ARBA00046611"/>
    </source>
</evidence>
<reference evidence="9" key="1">
    <citation type="submission" date="2018-08" db="EMBL/GenBank/DDBJ databases">
        <authorList>
            <person name="Finet C."/>
        </authorList>
    </citation>
    <scope>NUCLEOTIDE SEQUENCE</scope>
    <source>
        <tissue evidence="9">Embryos and adults</tissue>
    </source>
</reference>
<evidence type="ECO:0000313" key="9">
    <source>
        <dbReference type="EMBL" id="SYV98053.1"/>
    </source>
</evidence>
<name>A0A4Q8KEX8_GERBU</name>
<comment type="subunit">
    <text evidence="7">Heterodimers with GPN1 or GPN3. Binds to RNA polymerase II (RNAPII).</text>
</comment>
<dbReference type="Gene3D" id="3.40.50.300">
    <property type="entry name" value="P-loop containing nucleotide triphosphate hydrolases"/>
    <property type="match status" value="1"/>
</dbReference>
<gene>
    <name evidence="9" type="primary">GPN-loop GTPase 2</name>
</gene>
<accession>A0A4Q8KEX8</accession>
<dbReference type="GO" id="GO:0005737">
    <property type="term" value="C:cytoplasm"/>
    <property type="evidence" value="ECO:0007669"/>
    <property type="project" value="TreeGrafter"/>
</dbReference>
<keyword evidence="6 8" id="KW-0342">GTP-binding</keyword>
<comment type="function">
    <text evidence="1 8">Small GTPase required for proper localization of RNA polymerase II and III (RNAPII and RNAPIII). May act at an RNAP assembly step prior to nuclear import.</text>
</comment>
<dbReference type="AlphaFoldDB" id="A0A4Q8KEX8"/>
<dbReference type="FunFam" id="3.40.50.300:FF:000338">
    <property type="entry name" value="GPN-loop GTPase 2"/>
    <property type="match status" value="1"/>
</dbReference>
<dbReference type="GO" id="GO:0003924">
    <property type="term" value="F:GTPase activity"/>
    <property type="evidence" value="ECO:0007669"/>
    <property type="project" value="TreeGrafter"/>
</dbReference>
<dbReference type="InterPro" id="IPR004130">
    <property type="entry name" value="Gpn"/>
</dbReference>
<dbReference type="CDD" id="cd17871">
    <property type="entry name" value="GPN2"/>
    <property type="match status" value="1"/>
</dbReference>
<evidence type="ECO:0000256" key="4">
    <source>
        <dbReference type="ARBA" id="ARBA00022741"/>
    </source>
</evidence>
<organism evidence="9">
    <name type="scientific">Gerris buenoi</name>
    <name type="common">Blue-winged water strider</name>
    <dbReference type="NCBI Taxonomy" id="56086"/>
    <lineage>
        <taxon>Eukaryota</taxon>
        <taxon>Metazoa</taxon>
        <taxon>Ecdysozoa</taxon>
        <taxon>Arthropoda</taxon>
        <taxon>Hexapoda</taxon>
        <taxon>Insecta</taxon>
        <taxon>Pterygota</taxon>
        <taxon>Neoptera</taxon>
        <taxon>Paraneoptera</taxon>
        <taxon>Hemiptera</taxon>
        <taxon>Heteroptera</taxon>
        <taxon>Gerromorpha</taxon>
        <taxon>Gerroidea</taxon>
        <taxon>Gerridae</taxon>
        <taxon>Gerrinae</taxon>
        <taxon>Gerris</taxon>
    </lineage>
</organism>
<keyword evidence="5 8" id="KW-0378">Hydrolase</keyword>
<sequence>MSKIGGYGQVVIGPPGSGKSTYCKEMTELLKKIGRKVVLINIDPANDNVGYTADIDIAELITVEDAMKHMKLGPNGGLIYCMEYLEKNVEWLLEKMVKSGGNYFILDFPGQVELYTHHNSIKNVLSKIESKKTSLCCIHLVDSHQCNEPGKFLSTLLVTLASMLQSELPQINILSKVDLMSKFSERLPFSLEYYTEVLDLNYILDCLSDDPFTARYKKLNAAVVSLVEDYGIVSFLPLDVKDNRMLLNVKNAIDKANGYIYSINEEKNIQSLLACAVRAQFDHERIGVDRDLYTQQDTQEMES</sequence>